<gene>
    <name evidence="2" type="ORF">BKG73_23990</name>
    <name evidence="3" type="ORF">BST43_08880</name>
</gene>
<evidence type="ECO:0000313" key="5">
    <source>
        <dbReference type="Proteomes" id="UP000192434"/>
    </source>
</evidence>
<reference evidence="2 4" key="1">
    <citation type="submission" date="2016-10" db="EMBL/GenBank/DDBJ databases">
        <title>Evaluation of Human, Animal and Environmental Mycobacterium chelonae Isolates by Core Genome Phylogenomic Analysis, Targeted Gene Comparison, and Anti-microbial Susceptibility Patterns: A Tale of Mistaken Identities.</title>
        <authorList>
            <person name="Fogelson S.B."/>
            <person name="Camus A.C."/>
            <person name="Lorenz W."/>
            <person name="Vasireddy R."/>
            <person name="Vasireddy S."/>
            <person name="Smith T."/>
            <person name="Brown-Elliott B.A."/>
            <person name="Wallace R.J.Jr."/>
            <person name="Hasan N.A."/>
            <person name="Reischl U."/>
            <person name="Sanchez S."/>
        </authorList>
    </citation>
    <scope>NUCLEOTIDE SEQUENCE [LARGE SCALE GENOMIC DNA]</scope>
    <source>
        <strain evidence="2 4">8528</strain>
    </source>
</reference>
<reference evidence="3 5" key="2">
    <citation type="submission" date="2016-12" db="EMBL/GenBank/DDBJ databases">
        <title>The new phylogeny of genus Mycobacterium.</title>
        <authorList>
            <person name="Tortoli E."/>
            <person name="Trovato A."/>
            <person name="Cirillo D.M."/>
        </authorList>
    </citation>
    <scope>NUCLEOTIDE SEQUENCE [LARGE SCALE GENOMIC DNA]</scope>
    <source>
        <strain evidence="3 5">CCUG 66554</strain>
    </source>
</reference>
<dbReference type="AlphaFoldDB" id="A0A1S1JJX4"/>
<feature type="compositionally biased region" description="Polar residues" evidence="1">
    <location>
        <begin position="80"/>
        <end position="90"/>
    </location>
</feature>
<name>A0A1S1JJX4_9MYCO</name>
<feature type="region of interest" description="Disordered" evidence="1">
    <location>
        <begin position="71"/>
        <end position="90"/>
    </location>
</feature>
<comment type="caution">
    <text evidence="3">The sequence shown here is derived from an EMBL/GenBank/DDBJ whole genome shotgun (WGS) entry which is preliminary data.</text>
</comment>
<dbReference type="Pfam" id="PF11259">
    <property type="entry name" value="DUF3060"/>
    <property type="match status" value="1"/>
</dbReference>
<dbReference type="KEGG" id="msao:MYCSP_05165"/>
<dbReference type="InterPro" id="IPR021417">
    <property type="entry name" value="DUF3060"/>
</dbReference>
<dbReference type="EMBL" id="MLIH01000036">
    <property type="protein sequence ID" value="OHU01906.1"/>
    <property type="molecule type" value="Genomic_DNA"/>
</dbReference>
<dbReference type="Proteomes" id="UP000179621">
    <property type="component" value="Unassembled WGS sequence"/>
</dbReference>
<organism evidence="3 5">
    <name type="scientific">Mycobacteroides saopaulense</name>
    <dbReference type="NCBI Taxonomy" id="1578165"/>
    <lineage>
        <taxon>Bacteria</taxon>
        <taxon>Bacillati</taxon>
        <taxon>Actinomycetota</taxon>
        <taxon>Actinomycetes</taxon>
        <taxon>Mycobacteriales</taxon>
        <taxon>Mycobacteriaceae</taxon>
        <taxon>Mycobacteroides</taxon>
    </lineage>
</organism>
<evidence type="ECO:0000313" key="3">
    <source>
        <dbReference type="EMBL" id="ORB58995.1"/>
    </source>
</evidence>
<dbReference type="Proteomes" id="UP000192434">
    <property type="component" value="Unassembled WGS sequence"/>
</dbReference>
<proteinExistence type="predicted"/>
<protein>
    <recommendedName>
        <fullName evidence="6">DUF3060 domain-containing protein</fullName>
    </recommendedName>
</protein>
<evidence type="ECO:0000313" key="2">
    <source>
        <dbReference type="EMBL" id="OHU01906.1"/>
    </source>
</evidence>
<evidence type="ECO:0000256" key="1">
    <source>
        <dbReference type="SAM" id="MobiDB-lite"/>
    </source>
</evidence>
<sequence length="90" mass="9265">MPPGSTFSVSGTHKQVAVYCDECSVNVSGVSNTVEILGNCDTLTVSGVENAVTVDTAVKIGVSGFDNRVTYHSGEPDVSKSGNNNTVQQG</sequence>
<keyword evidence="4" id="KW-1185">Reference proteome</keyword>
<dbReference type="EMBL" id="MVII01000009">
    <property type="protein sequence ID" value="ORB58995.1"/>
    <property type="molecule type" value="Genomic_DNA"/>
</dbReference>
<evidence type="ECO:0008006" key="6">
    <source>
        <dbReference type="Google" id="ProtNLM"/>
    </source>
</evidence>
<evidence type="ECO:0000313" key="4">
    <source>
        <dbReference type="Proteomes" id="UP000179621"/>
    </source>
</evidence>
<accession>A0A1S1JJX4</accession>